<keyword evidence="3" id="KW-0479">Metal-binding</keyword>
<keyword evidence="11" id="KW-1185">Reference proteome</keyword>
<gene>
    <name evidence="10" type="ORF">CLV98_109174</name>
</gene>
<evidence type="ECO:0000259" key="9">
    <source>
        <dbReference type="Pfam" id="PF05572"/>
    </source>
</evidence>
<proteinExistence type="inferred from homology"/>
<keyword evidence="4" id="KW-0732">Signal</keyword>
<dbReference type="GO" id="GO:0006508">
    <property type="term" value="P:proteolysis"/>
    <property type="evidence" value="ECO:0007669"/>
    <property type="project" value="UniProtKB-KW"/>
</dbReference>
<comment type="similarity">
    <text evidence="1">Belongs to the peptidase M43B family.</text>
</comment>
<dbReference type="GO" id="GO:0046872">
    <property type="term" value="F:metal ion binding"/>
    <property type="evidence" value="ECO:0007669"/>
    <property type="project" value="UniProtKB-KW"/>
</dbReference>
<comment type="caution">
    <text evidence="10">The sequence shown here is derived from an EMBL/GenBank/DDBJ whole genome shotgun (WGS) entry which is preliminary data.</text>
</comment>
<keyword evidence="8" id="KW-1015">Disulfide bond</keyword>
<evidence type="ECO:0000256" key="2">
    <source>
        <dbReference type="ARBA" id="ARBA00022670"/>
    </source>
</evidence>
<dbReference type="InterPro" id="IPR024079">
    <property type="entry name" value="MetalloPept_cat_dom_sf"/>
</dbReference>
<keyword evidence="6" id="KW-0862">Zinc</keyword>
<dbReference type="InterPro" id="IPR008754">
    <property type="entry name" value="Peptidase_M43"/>
</dbReference>
<accession>A0A316AJB0</accession>
<dbReference type="RefSeq" id="WP_109675980.1">
    <property type="nucleotide sequence ID" value="NZ_QGDT01000009.1"/>
</dbReference>
<dbReference type="AlphaFoldDB" id="A0A316AJB0"/>
<dbReference type="PANTHER" id="PTHR47466">
    <property type="match status" value="1"/>
</dbReference>
<dbReference type="OrthoDB" id="6278496at2"/>
<protein>
    <submittedName>
        <fullName evidence="10">Pregnancy-associated plasma protein-A</fullName>
    </submittedName>
</protein>
<organism evidence="10 11">
    <name type="scientific">Dyadobacter jejuensis</name>
    <dbReference type="NCBI Taxonomy" id="1082580"/>
    <lineage>
        <taxon>Bacteria</taxon>
        <taxon>Pseudomonadati</taxon>
        <taxon>Bacteroidota</taxon>
        <taxon>Cytophagia</taxon>
        <taxon>Cytophagales</taxon>
        <taxon>Spirosomataceae</taxon>
        <taxon>Dyadobacter</taxon>
    </lineage>
</organism>
<feature type="domain" description="Peptidase M43 pregnancy-associated plasma-A" evidence="9">
    <location>
        <begin position="179"/>
        <end position="320"/>
    </location>
</feature>
<dbReference type="Gene3D" id="3.40.390.10">
    <property type="entry name" value="Collagenase (Catalytic Domain)"/>
    <property type="match status" value="1"/>
</dbReference>
<evidence type="ECO:0000256" key="6">
    <source>
        <dbReference type="ARBA" id="ARBA00022833"/>
    </source>
</evidence>
<sequence length="332" mass="36602">MPHISLTGKCHLLGSFLILSNLSASLAQERLYRHFNTQNVRLATIKKFPEYSENLIVLENSISNYASRGDNGQIIQVPVVFHFLQTASQKMPDETQVNFQLEVLNKYFGSYTAPETKDFPNPDVEKFISMGVSTGIQFYLGEIPGASGGINSLTVDRKNWGISNEIQDPKKNGGLPAADPTKTINIWIGELDGNNAGYALSPGAPAAIDGIVIDPDFFGNEKGTAKAPYSQGKTLVHLMGTYLGLYELWDEKEPCKDDLVEDTPLHDVPSSTVSTEKNTRYVCFCPGTPTAMYMNFMDNTDDASLSLFTEGQKKRMRAVLLSDNLRSGLLKK</sequence>
<evidence type="ECO:0000256" key="7">
    <source>
        <dbReference type="ARBA" id="ARBA00023049"/>
    </source>
</evidence>
<name>A0A316AJB0_9BACT</name>
<dbReference type="Proteomes" id="UP000245880">
    <property type="component" value="Unassembled WGS sequence"/>
</dbReference>
<evidence type="ECO:0000256" key="4">
    <source>
        <dbReference type="ARBA" id="ARBA00022729"/>
    </source>
</evidence>
<evidence type="ECO:0000256" key="1">
    <source>
        <dbReference type="ARBA" id="ARBA00008721"/>
    </source>
</evidence>
<evidence type="ECO:0000256" key="3">
    <source>
        <dbReference type="ARBA" id="ARBA00022723"/>
    </source>
</evidence>
<keyword evidence="5" id="KW-0378">Hydrolase</keyword>
<keyword evidence="7" id="KW-0482">Metalloprotease</keyword>
<keyword evidence="2" id="KW-0645">Protease</keyword>
<dbReference type="GO" id="GO:0008237">
    <property type="term" value="F:metallopeptidase activity"/>
    <property type="evidence" value="ECO:0007669"/>
    <property type="project" value="UniProtKB-KW"/>
</dbReference>
<evidence type="ECO:0000256" key="5">
    <source>
        <dbReference type="ARBA" id="ARBA00022801"/>
    </source>
</evidence>
<evidence type="ECO:0000256" key="8">
    <source>
        <dbReference type="ARBA" id="ARBA00023157"/>
    </source>
</evidence>
<evidence type="ECO:0000313" key="11">
    <source>
        <dbReference type="Proteomes" id="UP000245880"/>
    </source>
</evidence>
<dbReference type="Pfam" id="PF05572">
    <property type="entry name" value="Peptidase_M43"/>
    <property type="match status" value="1"/>
</dbReference>
<dbReference type="EMBL" id="QGDT01000009">
    <property type="protein sequence ID" value="PWJ57064.1"/>
    <property type="molecule type" value="Genomic_DNA"/>
</dbReference>
<reference evidence="10 11" key="1">
    <citation type="submission" date="2018-03" db="EMBL/GenBank/DDBJ databases">
        <title>Genomic Encyclopedia of Archaeal and Bacterial Type Strains, Phase II (KMG-II): from individual species to whole genera.</title>
        <authorList>
            <person name="Goeker M."/>
        </authorList>
    </citation>
    <scope>NUCLEOTIDE SEQUENCE [LARGE SCALE GENOMIC DNA]</scope>
    <source>
        <strain evidence="10 11">DSM 100346</strain>
    </source>
</reference>
<dbReference type="PANTHER" id="PTHR47466:SF1">
    <property type="entry name" value="METALLOPROTEASE MEP1 (AFU_ORTHOLOGUE AFUA_1G07730)-RELATED"/>
    <property type="match status" value="1"/>
</dbReference>
<evidence type="ECO:0000313" key="10">
    <source>
        <dbReference type="EMBL" id="PWJ57064.1"/>
    </source>
</evidence>